<proteinExistence type="predicted"/>
<evidence type="ECO:0008006" key="3">
    <source>
        <dbReference type="Google" id="ProtNLM"/>
    </source>
</evidence>
<dbReference type="SUPFAM" id="SSF55961">
    <property type="entry name" value="Bet v1-like"/>
    <property type="match status" value="1"/>
</dbReference>
<accession>A0A7G1KM14</accession>
<dbReference type="Pfam" id="PF10604">
    <property type="entry name" value="Polyketide_cyc2"/>
    <property type="match status" value="1"/>
</dbReference>
<dbReference type="KEGG" id="nwl:NWFMUON74_33880"/>
<evidence type="ECO:0000313" key="1">
    <source>
        <dbReference type="EMBL" id="BCK55616.1"/>
    </source>
</evidence>
<dbReference type="InterPro" id="IPR019587">
    <property type="entry name" value="Polyketide_cyclase/dehydratase"/>
</dbReference>
<evidence type="ECO:0000313" key="2">
    <source>
        <dbReference type="Proteomes" id="UP000516173"/>
    </source>
</evidence>
<protein>
    <recommendedName>
        <fullName evidence="3">Polyketide cyclase</fullName>
    </recommendedName>
</protein>
<dbReference type="AlphaFoldDB" id="A0A7G1KM14"/>
<dbReference type="GeneID" id="80347920"/>
<gene>
    <name evidence="1" type="ORF">NWFMUON74_33880</name>
</gene>
<organism evidence="1 2">
    <name type="scientific">Nocardia wallacei</name>
    <dbReference type="NCBI Taxonomy" id="480035"/>
    <lineage>
        <taxon>Bacteria</taxon>
        <taxon>Bacillati</taxon>
        <taxon>Actinomycetota</taxon>
        <taxon>Actinomycetes</taxon>
        <taxon>Mycobacteriales</taxon>
        <taxon>Nocardiaceae</taxon>
        <taxon>Nocardia</taxon>
    </lineage>
</organism>
<name>A0A7G1KM14_9NOCA</name>
<dbReference type="Gene3D" id="3.30.530.20">
    <property type="match status" value="1"/>
</dbReference>
<dbReference type="CDD" id="cd07822">
    <property type="entry name" value="SRPBCC_4"/>
    <property type="match status" value="1"/>
</dbReference>
<dbReference type="EMBL" id="AP023396">
    <property type="protein sequence ID" value="BCK55616.1"/>
    <property type="molecule type" value="Genomic_DNA"/>
</dbReference>
<dbReference type="RefSeq" id="WP_187688697.1">
    <property type="nucleotide sequence ID" value="NZ_AP023396.1"/>
</dbReference>
<reference evidence="1 2" key="1">
    <citation type="submission" date="2020-08" db="EMBL/GenBank/DDBJ databases">
        <title>Genome Sequencing of Nocardia wallacei strain FMUON74 and assembly.</title>
        <authorList>
            <person name="Toyokawa M."/>
            <person name="Uesaka K."/>
        </authorList>
    </citation>
    <scope>NUCLEOTIDE SEQUENCE [LARGE SCALE GENOMIC DNA]</scope>
    <source>
        <strain evidence="1 2">FMUON74</strain>
    </source>
</reference>
<dbReference type="InterPro" id="IPR023393">
    <property type="entry name" value="START-like_dom_sf"/>
</dbReference>
<sequence>MTFTIDDSVDIDAPAEVVWQVLTDFSAYGDWNPFVADCRSTLEPGAPIDMRVRLVGPRPMAQREWIRSITPGAGFSYAMKPVPLGALHSLRSHTLTPLDDGRCRYTSHFELGGWLRPVVTATLGGALRRGFGGMTAAVRQRAEQLRKD</sequence>
<dbReference type="Proteomes" id="UP000516173">
    <property type="component" value="Chromosome"/>
</dbReference>
<keyword evidence="2" id="KW-1185">Reference proteome</keyword>